<keyword evidence="2" id="KW-1185">Reference proteome</keyword>
<protein>
    <submittedName>
        <fullName evidence="1">Uncharacterized protein</fullName>
    </submittedName>
</protein>
<gene>
    <name evidence="1" type="ORF">Tco_0748497</name>
</gene>
<sequence>FEFSPNRLNLVNFVKLAFDNACKVELYVGHHGYDVIVEGVTPTGEVVDEELDDQIEMEDISEFVSLELISVAGIG</sequence>
<name>A0ABQ4YWZ2_9ASTR</name>
<feature type="non-terminal residue" evidence="1">
    <location>
        <position position="1"/>
    </location>
</feature>
<proteinExistence type="predicted"/>
<evidence type="ECO:0000313" key="1">
    <source>
        <dbReference type="EMBL" id="GJS81956.1"/>
    </source>
</evidence>
<evidence type="ECO:0000313" key="2">
    <source>
        <dbReference type="Proteomes" id="UP001151760"/>
    </source>
</evidence>
<comment type="caution">
    <text evidence="1">The sequence shown here is derived from an EMBL/GenBank/DDBJ whole genome shotgun (WGS) entry which is preliminary data.</text>
</comment>
<dbReference type="Proteomes" id="UP001151760">
    <property type="component" value="Unassembled WGS sequence"/>
</dbReference>
<organism evidence="1 2">
    <name type="scientific">Tanacetum coccineum</name>
    <dbReference type="NCBI Taxonomy" id="301880"/>
    <lineage>
        <taxon>Eukaryota</taxon>
        <taxon>Viridiplantae</taxon>
        <taxon>Streptophyta</taxon>
        <taxon>Embryophyta</taxon>
        <taxon>Tracheophyta</taxon>
        <taxon>Spermatophyta</taxon>
        <taxon>Magnoliopsida</taxon>
        <taxon>eudicotyledons</taxon>
        <taxon>Gunneridae</taxon>
        <taxon>Pentapetalae</taxon>
        <taxon>asterids</taxon>
        <taxon>campanulids</taxon>
        <taxon>Asterales</taxon>
        <taxon>Asteraceae</taxon>
        <taxon>Asteroideae</taxon>
        <taxon>Anthemideae</taxon>
        <taxon>Anthemidinae</taxon>
        <taxon>Tanacetum</taxon>
    </lineage>
</organism>
<dbReference type="EMBL" id="BQNB010010787">
    <property type="protein sequence ID" value="GJS81956.1"/>
    <property type="molecule type" value="Genomic_DNA"/>
</dbReference>
<reference evidence="1" key="2">
    <citation type="submission" date="2022-01" db="EMBL/GenBank/DDBJ databases">
        <authorList>
            <person name="Yamashiro T."/>
            <person name="Shiraishi A."/>
            <person name="Satake H."/>
            <person name="Nakayama K."/>
        </authorList>
    </citation>
    <scope>NUCLEOTIDE SEQUENCE</scope>
</reference>
<reference evidence="1" key="1">
    <citation type="journal article" date="2022" name="Int. J. Mol. Sci.">
        <title>Draft Genome of Tanacetum Coccineum: Genomic Comparison of Closely Related Tanacetum-Family Plants.</title>
        <authorList>
            <person name="Yamashiro T."/>
            <person name="Shiraishi A."/>
            <person name="Nakayama K."/>
            <person name="Satake H."/>
        </authorList>
    </citation>
    <scope>NUCLEOTIDE SEQUENCE</scope>
</reference>
<accession>A0ABQ4YWZ2</accession>